<dbReference type="GO" id="GO:0005085">
    <property type="term" value="F:guanyl-nucleotide exchange factor activity"/>
    <property type="evidence" value="ECO:0007669"/>
    <property type="project" value="TreeGrafter"/>
</dbReference>
<dbReference type="EMBL" id="LGSR01000001">
    <property type="protein sequence ID" value="KOS23373.1"/>
    <property type="molecule type" value="Genomic_DNA"/>
</dbReference>
<comment type="caution">
    <text evidence="4">The sequence shown here is derived from an EMBL/GenBank/DDBJ whole genome shotgun (WGS) entry which is preliminary data.</text>
</comment>
<evidence type="ECO:0000256" key="2">
    <source>
        <dbReference type="ARBA" id="ARBA00022448"/>
    </source>
</evidence>
<sequence>MAGSQAIALFGGAIICDIPSRFTDVPDTQELWIERDGSTSIIFDITERVGEPGSGPEIDGRALTAHFEEVVGSDSSSARIWNTAETEFTTLNASARTRFPAYTLMATQKPEGPDRGMRNDFTAILMTLLRLENRSTDILVTINVPHIKGEYDENEVDLELGKQGKLVGAAVEALAMIWETFDIKDWNLFVDA</sequence>
<dbReference type="Proteomes" id="UP000053831">
    <property type="component" value="Unassembled WGS sequence"/>
</dbReference>
<dbReference type="OrthoDB" id="10255285at2759"/>
<dbReference type="STRING" id="150374.A0A0M9VXM8"/>
<dbReference type="PANTHER" id="PTHR15837:SF0">
    <property type="entry name" value="RAN GUANINE NUCLEOTIDE RELEASE FACTOR"/>
    <property type="match status" value="1"/>
</dbReference>
<evidence type="ECO:0000313" key="4">
    <source>
        <dbReference type="EMBL" id="KOS23373.1"/>
    </source>
</evidence>
<dbReference type="AlphaFoldDB" id="A0A0M9VXM8"/>
<evidence type="ECO:0000256" key="3">
    <source>
        <dbReference type="ARBA" id="ARBA00022927"/>
    </source>
</evidence>
<dbReference type="GO" id="GO:0005634">
    <property type="term" value="C:nucleus"/>
    <property type="evidence" value="ECO:0007669"/>
    <property type="project" value="TreeGrafter"/>
</dbReference>
<dbReference type="GO" id="GO:0006606">
    <property type="term" value="P:protein import into nucleus"/>
    <property type="evidence" value="ECO:0007669"/>
    <property type="project" value="TreeGrafter"/>
</dbReference>
<dbReference type="Pfam" id="PF04603">
    <property type="entry name" value="Mog1"/>
    <property type="match status" value="1"/>
</dbReference>
<organism evidence="4 5">
    <name type="scientific">Escovopsis weberi</name>
    <dbReference type="NCBI Taxonomy" id="150374"/>
    <lineage>
        <taxon>Eukaryota</taxon>
        <taxon>Fungi</taxon>
        <taxon>Dikarya</taxon>
        <taxon>Ascomycota</taxon>
        <taxon>Pezizomycotina</taxon>
        <taxon>Sordariomycetes</taxon>
        <taxon>Hypocreomycetidae</taxon>
        <taxon>Hypocreales</taxon>
        <taxon>Hypocreaceae</taxon>
        <taxon>Escovopsis</taxon>
    </lineage>
</organism>
<dbReference type="InterPro" id="IPR007681">
    <property type="entry name" value="Mog1"/>
</dbReference>
<proteinExistence type="inferred from homology"/>
<dbReference type="SUPFAM" id="SSF55724">
    <property type="entry name" value="Mog1p/PsbP-like"/>
    <property type="match status" value="1"/>
</dbReference>
<dbReference type="GO" id="GO:0031267">
    <property type="term" value="F:small GTPase binding"/>
    <property type="evidence" value="ECO:0007669"/>
    <property type="project" value="TreeGrafter"/>
</dbReference>
<reference evidence="4 5" key="1">
    <citation type="submission" date="2015-07" db="EMBL/GenBank/DDBJ databases">
        <title>The genome of the fungus Escovopsis weberi, a specialized disease agent of ant agriculture.</title>
        <authorList>
            <person name="de Man T.J."/>
            <person name="Stajich J.E."/>
            <person name="Kubicek C.P."/>
            <person name="Chenthamara K."/>
            <person name="Atanasova L."/>
            <person name="Druzhinina I.S."/>
            <person name="Birnbaum S."/>
            <person name="Barribeau S.M."/>
            <person name="Teiling C."/>
            <person name="Suen G."/>
            <person name="Currie C."/>
            <person name="Gerardo N.M."/>
        </authorList>
    </citation>
    <scope>NUCLEOTIDE SEQUENCE [LARGE SCALE GENOMIC DNA]</scope>
</reference>
<gene>
    <name evidence="4" type="ORF">ESCO_006557</name>
</gene>
<protein>
    <submittedName>
        <fullName evidence="4">Putative ran guanine nucleotide release factor</fullName>
    </submittedName>
</protein>
<keyword evidence="5" id="KW-1185">Reference proteome</keyword>
<evidence type="ECO:0000256" key="1">
    <source>
        <dbReference type="ARBA" id="ARBA00010307"/>
    </source>
</evidence>
<keyword evidence="2" id="KW-0813">Transport</keyword>
<name>A0A0M9VXM8_ESCWE</name>
<dbReference type="PANTHER" id="PTHR15837">
    <property type="entry name" value="RAN GUANINE NUCLEOTIDE RELEASE FACTOR"/>
    <property type="match status" value="1"/>
</dbReference>
<accession>A0A0M9VXM8</accession>
<evidence type="ECO:0000313" key="5">
    <source>
        <dbReference type="Proteomes" id="UP000053831"/>
    </source>
</evidence>
<comment type="similarity">
    <text evidence="1">Belongs to the MOG1 family.</text>
</comment>
<dbReference type="Gene3D" id="3.40.1000.10">
    <property type="entry name" value="Mog1/PsbP, alpha/beta/alpha sandwich"/>
    <property type="match status" value="1"/>
</dbReference>
<keyword evidence="3" id="KW-0653">Protein transport</keyword>
<dbReference type="InterPro" id="IPR016123">
    <property type="entry name" value="Mog1/PsbP_a/b/a-sand"/>
</dbReference>